<dbReference type="AlphaFoldDB" id="G0QYD3"/>
<dbReference type="OMA" id="NGHENEY"/>
<dbReference type="SUPFAM" id="SSF82199">
    <property type="entry name" value="SET domain"/>
    <property type="match status" value="1"/>
</dbReference>
<keyword evidence="2" id="KW-0489">Methyltransferase</keyword>
<reference evidence="2 3" key="1">
    <citation type="submission" date="2011-07" db="EMBL/GenBank/DDBJ databases">
        <authorList>
            <person name="Coyne R."/>
            <person name="Brami D."/>
            <person name="Johnson J."/>
            <person name="Hostetler J."/>
            <person name="Hannick L."/>
            <person name="Clark T."/>
            <person name="Cassidy-Hanley D."/>
            <person name="Inman J."/>
        </authorList>
    </citation>
    <scope>NUCLEOTIDE SEQUENCE [LARGE SCALE GENOMIC DNA]</scope>
    <source>
        <strain evidence="2 3">G5</strain>
    </source>
</reference>
<dbReference type="eggNOG" id="KOG1083">
    <property type="taxonomic scope" value="Eukaryota"/>
</dbReference>
<dbReference type="PANTHER" id="PTHR48442:SF1">
    <property type="entry name" value="SET DOMAIN-CONTAINING PROTEIN"/>
    <property type="match status" value="1"/>
</dbReference>
<dbReference type="InterPro" id="IPR046341">
    <property type="entry name" value="SET_dom_sf"/>
</dbReference>
<evidence type="ECO:0000259" key="1">
    <source>
        <dbReference type="PROSITE" id="PS50280"/>
    </source>
</evidence>
<evidence type="ECO:0000313" key="2">
    <source>
        <dbReference type="EMBL" id="EGR29796.1"/>
    </source>
</evidence>
<dbReference type="InterPro" id="IPR053114">
    <property type="entry name" value="ATXR5/ATXR6"/>
</dbReference>
<gene>
    <name evidence="2" type="ORF">IMG5_148780</name>
</gene>
<dbReference type="RefSeq" id="XP_004031032.1">
    <property type="nucleotide sequence ID" value="XM_004030984.1"/>
</dbReference>
<sequence>MTRQGKYGPLLVEENKLQGFVVRACENIKARTLLCEYVGQVDFARNHIFDNNDSIMDLLRTSRSKTSLVIIPEQKGNIARFISGINNCQKGGQNKQNVQSIRINIDGQVKVILFAKRNIKKGELLYYDYNAGGFNDYPTEQFV</sequence>
<dbReference type="EC" id="2.1.1.43" evidence="2"/>
<protein>
    <submittedName>
        <fullName evidence="2">SET domain protein</fullName>
        <ecNumber evidence="2">2.1.1.43</ecNumber>
    </submittedName>
</protein>
<feature type="domain" description="SET" evidence="1">
    <location>
        <begin position="1"/>
        <end position="130"/>
    </location>
</feature>
<keyword evidence="2" id="KW-0808">Transferase</keyword>
<evidence type="ECO:0000313" key="3">
    <source>
        <dbReference type="Proteomes" id="UP000008983"/>
    </source>
</evidence>
<dbReference type="GeneID" id="14905889"/>
<dbReference type="InParanoid" id="G0QYD3"/>
<dbReference type="GO" id="GO:0008168">
    <property type="term" value="F:methyltransferase activity"/>
    <property type="evidence" value="ECO:0007669"/>
    <property type="project" value="UniProtKB-KW"/>
</dbReference>
<dbReference type="OrthoDB" id="336088at2759"/>
<dbReference type="Gene3D" id="2.170.270.10">
    <property type="entry name" value="SET domain"/>
    <property type="match status" value="1"/>
</dbReference>
<organism evidence="2 3">
    <name type="scientific">Ichthyophthirius multifiliis</name>
    <name type="common">White spot disease agent</name>
    <name type="synonym">Ich</name>
    <dbReference type="NCBI Taxonomy" id="5932"/>
    <lineage>
        <taxon>Eukaryota</taxon>
        <taxon>Sar</taxon>
        <taxon>Alveolata</taxon>
        <taxon>Ciliophora</taxon>
        <taxon>Intramacronucleata</taxon>
        <taxon>Oligohymenophorea</taxon>
        <taxon>Hymenostomatida</taxon>
        <taxon>Ophryoglenina</taxon>
        <taxon>Ichthyophthirius</taxon>
    </lineage>
</organism>
<dbReference type="EMBL" id="GL984106">
    <property type="protein sequence ID" value="EGR29796.1"/>
    <property type="molecule type" value="Genomic_DNA"/>
</dbReference>
<name>G0QYD3_ICHMU</name>
<dbReference type="GO" id="GO:0032259">
    <property type="term" value="P:methylation"/>
    <property type="evidence" value="ECO:0007669"/>
    <property type="project" value="UniProtKB-KW"/>
</dbReference>
<dbReference type="Pfam" id="PF00856">
    <property type="entry name" value="SET"/>
    <property type="match status" value="1"/>
</dbReference>
<dbReference type="PROSITE" id="PS50280">
    <property type="entry name" value="SET"/>
    <property type="match status" value="1"/>
</dbReference>
<proteinExistence type="predicted"/>
<keyword evidence="3" id="KW-1185">Reference proteome</keyword>
<dbReference type="STRING" id="857967.G0QYD3"/>
<dbReference type="Proteomes" id="UP000008983">
    <property type="component" value="Unassembled WGS sequence"/>
</dbReference>
<accession>G0QYD3</accession>
<dbReference type="SMART" id="SM00317">
    <property type="entry name" value="SET"/>
    <property type="match status" value="1"/>
</dbReference>
<dbReference type="PANTHER" id="PTHR48442">
    <property type="entry name" value="SET DOMAIN-CONTAINING PROTEIN"/>
    <property type="match status" value="1"/>
</dbReference>
<dbReference type="InterPro" id="IPR001214">
    <property type="entry name" value="SET_dom"/>
</dbReference>